<dbReference type="InterPro" id="IPR050090">
    <property type="entry name" value="Tyrosine_recombinase_XerCD"/>
</dbReference>
<dbReference type="Gene3D" id="1.10.443.10">
    <property type="entry name" value="Intergrase catalytic core"/>
    <property type="match status" value="1"/>
</dbReference>
<gene>
    <name evidence="8" type="primary">xerD</name>
    <name evidence="8" type="ORF">GCM10011354_32670</name>
</gene>
<dbReference type="PROSITE" id="PS51900">
    <property type="entry name" value="CB"/>
    <property type="match status" value="1"/>
</dbReference>
<dbReference type="Pfam" id="PF02899">
    <property type="entry name" value="Phage_int_SAM_1"/>
    <property type="match status" value="1"/>
</dbReference>
<dbReference type="InterPro" id="IPR011010">
    <property type="entry name" value="DNA_brk_join_enz"/>
</dbReference>
<reference evidence="8" key="1">
    <citation type="journal article" date="2014" name="Int. J. Syst. Evol. Microbiol.">
        <title>Complete genome sequence of Corynebacterium casei LMG S-19264T (=DSM 44701T), isolated from a smear-ripened cheese.</title>
        <authorList>
            <consortium name="US DOE Joint Genome Institute (JGI-PGF)"/>
            <person name="Walter F."/>
            <person name="Albersmeier A."/>
            <person name="Kalinowski J."/>
            <person name="Ruckert C."/>
        </authorList>
    </citation>
    <scope>NUCLEOTIDE SEQUENCE</scope>
    <source>
        <strain evidence="8">CGMCC 1.14988</strain>
    </source>
</reference>
<evidence type="ECO:0000256" key="5">
    <source>
        <dbReference type="PROSITE-ProRule" id="PRU01248"/>
    </source>
</evidence>
<feature type="domain" description="Tyr recombinase" evidence="6">
    <location>
        <begin position="144"/>
        <end position="319"/>
    </location>
</feature>
<dbReference type="PANTHER" id="PTHR30349:SF41">
    <property type="entry name" value="INTEGRASE_RECOMBINASE PROTEIN MJ0367-RELATED"/>
    <property type="match status" value="1"/>
</dbReference>
<dbReference type="Proteomes" id="UP000650511">
    <property type="component" value="Unassembled WGS sequence"/>
</dbReference>
<dbReference type="InterPro" id="IPR010998">
    <property type="entry name" value="Integrase_recombinase_N"/>
</dbReference>
<evidence type="ECO:0000313" key="9">
    <source>
        <dbReference type="Proteomes" id="UP000650511"/>
    </source>
</evidence>
<sequence>MGLANSGCEVLGRDGPCDVRAAARSPDVTDVTVTVLDPSAEIRLHRLTGAFLAGYRNANTRSSYLQQLHRWFAWCTAHQLDPLQVERTHVELYLRWFEQQVASINTVCHGISVLASFYRWLVQTGQLDTTPIAAVRRPSRDETPRQTRLTRHELADWLNTAEQTGGAIYAMACLLLLNGLRVSEVCGIDIDDLAEERWHHTVTIHGKGDKDATIPLAPRTRAAVEQAVDDRDHGPLLRNQWGNRMSRNNAAAAVARLARESGISRRMTPHTLRHAAITAALNAGAHLRDVQDFARHADPKTTMRYDRNRHSLDRHATYAIAQYIAGSE</sequence>
<evidence type="ECO:0000313" key="8">
    <source>
        <dbReference type="EMBL" id="GGI09155.1"/>
    </source>
</evidence>
<dbReference type="Gene3D" id="1.10.150.130">
    <property type="match status" value="1"/>
</dbReference>
<dbReference type="SUPFAM" id="SSF56349">
    <property type="entry name" value="DNA breaking-rejoining enzymes"/>
    <property type="match status" value="1"/>
</dbReference>
<evidence type="ECO:0000256" key="3">
    <source>
        <dbReference type="ARBA" id="ARBA00023125"/>
    </source>
</evidence>
<dbReference type="Pfam" id="PF00589">
    <property type="entry name" value="Phage_integrase"/>
    <property type="match status" value="1"/>
</dbReference>
<keyword evidence="2" id="KW-0229">DNA integration</keyword>
<evidence type="ECO:0000259" key="7">
    <source>
        <dbReference type="PROSITE" id="PS51900"/>
    </source>
</evidence>
<dbReference type="InterPro" id="IPR002104">
    <property type="entry name" value="Integrase_catalytic"/>
</dbReference>
<evidence type="ECO:0000256" key="4">
    <source>
        <dbReference type="ARBA" id="ARBA00023172"/>
    </source>
</evidence>
<keyword evidence="4" id="KW-0233">DNA recombination</keyword>
<evidence type="ECO:0000259" key="6">
    <source>
        <dbReference type="PROSITE" id="PS51898"/>
    </source>
</evidence>
<reference evidence="8" key="2">
    <citation type="submission" date="2020-09" db="EMBL/GenBank/DDBJ databases">
        <authorList>
            <person name="Sun Q."/>
            <person name="Zhou Y."/>
        </authorList>
    </citation>
    <scope>NUCLEOTIDE SEQUENCE</scope>
    <source>
        <strain evidence="8">CGMCC 1.14988</strain>
    </source>
</reference>
<evidence type="ECO:0000256" key="1">
    <source>
        <dbReference type="ARBA" id="ARBA00008857"/>
    </source>
</evidence>
<dbReference type="InterPro" id="IPR013762">
    <property type="entry name" value="Integrase-like_cat_sf"/>
</dbReference>
<accession>A0A8J3EVZ0</accession>
<keyword evidence="3 5" id="KW-0238">DNA-binding</keyword>
<organism evidence="8 9">
    <name type="scientific">Egicoccus halophilus</name>
    <dbReference type="NCBI Taxonomy" id="1670830"/>
    <lineage>
        <taxon>Bacteria</taxon>
        <taxon>Bacillati</taxon>
        <taxon>Actinomycetota</taxon>
        <taxon>Nitriliruptoria</taxon>
        <taxon>Egicoccales</taxon>
        <taxon>Egicoccaceae</taxon>
        <taxon>Egicoccus</taxon>
    </lineage>
</organism>
<dbReference type="EMBL" id="BMHA01000014">
    <property type="protein sequence ID" value="GGI09155.1"/>
    <property type="molecule type" value="Genomic_DNA"/>
</dbReference>
<dbReference type="PANTHER" id="PTHR30349">
    <property type="entry name" value="PHAGE INTEGRASE-RELATED"/>
    <property type="match status" value="1"/>
</dbReference>
<dbReference type="InterPro" id="IPR044068">
    <property type="entry name" value="CB"/>
</dbReference>
<proteinExistence type="inferred from homology"/>
<dbReference type="AlphaFoldDB" id="A0A8J3EVZ0"/>
<keyword evidence="9" id="KW-1185">Reference proteome</keyword>
<evidence type="ECO:0000256" key="2">
    <source>
        <dbReference type="ARBA" id="ARBA00022908"/>
    </source>
</evidence>
<comment type="similarity">
    <text evidence="1">Belongs to the 'phage' integrase family.</text>
</comment>
<protein>
    <submittedName>
        <fullName evidence="8">Tyrosine recombinase XerD</fullName>
    </submittedName>
</protein>
<dbReference type="PROSITE" id="PS51898">
    <property type="entry name" value="TYR_RECOMBINASE"/>
    <property type="match status" value="1"/>
</dbReference>
<name>A0A8J3EVZ0_9ACTN</name>
<dbReference type="GO" id="GO:0003677">
    <property type="term" value="F:DNA binding"/>
    <property type="evidence" value="ECO:0007669"/>
    <property type="project" value="UniProtKB-UniRule"/>
</dbReference>
<dbReference type="GO" id="GO:0006310">
    <property type="term" value="P:DNA recombination"/>
    <property type="evidence" value="ECO:0007669"/>
    <property type="project" value="UniProtKB-KW"/>
</dbReference>
<feature type="domain" description="Core-binding (CB)" evidence="7">
    <location>
        <begin position="42"/>
        <end position="122"/>
    </location>
</feature>
<dbReference type="GO" id="GO:0015074">
    <property type="term" value="P:DNA integration"/>
    <property type="evidence" value="ECO:0007669"/>
    <property type="project" value="UniProtKB-KW"/>
</dbReference>
<comment type="caution">
    <text evidence="8">The sequence shown here is derived from an EMBL/GenBank/DDBJ whole genome shotgun (WGS) entry which is preliminary data.</text>
</comment>
<dbReference type="InterPro" id="IPR004107">
    <property type="entry name" value="Integrase_SAM-like_N"/>
</dbReference>